<dbReference type="InterPro" id="IPR029032">
    <property type="entry name" value="AhpD-like"/>
</dbReference>
<dbReference type="GO" id="GO:0007234">
    <property type="term" value="P:osmosensory signaling via phosphorelay pathway"/>
    <property type="evidence" value="ECO:0007669"/>
    <property type="project" value="TreeGrafter"/>
</dbReference>
<accession>A0A5J4KV15</accession>
<dbReference type="Pfam" id="PF00512">
    <property type="entry name" value="HisKA"/>
    <property type="match status" value="1"/>
</dbReference>
<keyword evidence="7" id="KW-0067">ATP-binding</keyword>
<evidence type="ECO:0000313" key="11">
    <source>
        <dbReference type="EMBL" id="GER91443.1"/>
    </source>
</evidence>
<evidence type="ECO:0000256" key="6">
    <source>
        <dbReference type="ARBA" id="ARBA00022777"/>
    </source>
</evidence>
<dbReference type="GO" id="GO:0000155">
    <property type="term" value="F:phosphorelay sensor kinase activity"/>
    <property type="evidence" value="ECO:0007669"/>
    <property type="project" value="InterPro"/>
</dbReference>
<keyword evidence="6" id="KW-0418">Kinase</keyword>
<keyword evidence="3" id="KW-0597">Phosphoprotein</keyword>
<dbReference type="Proteomes" id="UP000326912">
    <property type="component" value="Unassembled WGS sequence"/>
</dbReference>
<dbReference type="GO" id="GO:0000156">
    <property type="term" value="F:phosphorelay response regulator activity"/>
    <property type="evidence" value="ECO:0007669"/>
    <property type="project" value="TreeGrafter"/>
</dbReference>
<evidence type="ECO:0000256" key="3">
    <source>
        <dbReference type="ARBA" id="ARBA00022553"/>
    </source>
</evidence>
<comment type="caution">
    <text evidence="11">The sequence shown here is derived from an EMBL/GenBank/DDBJ whole genome shotgun (WGS) entry which is preliminary data.</text>
</comment>
<evidence type="ECO:0000256" key="4">
    <source>
        <dbReference type="ARBA" id="ARBA00022679"/>
    </source>
</evidence>
<evidence type="ECO:0000256" key="8">
    <source>
        <dbReference type="ARBA" id="ARBA00023012"/>
    </source>
</evidence>
<evidence type="ECO:0000256" key="2">
    <source>
        <dbReference type="ARBA" id="ARBA00012438"/>
    </source>
</evidence>
<proteinExistence type="predicted"/>
<evidence type="ECO:0000256" key="9">
    <source>
        <dbReference type="SAM" id="Coils"/>
    </source>
</evidence>
<evidence type="ECO:0000256" key="7">
    <source>
        <dbReference type="ARBA" id="ARBA00022840"/>
    </source>
</evidence>
<evidence type="ECO:0000256" key="1">
    <source>
        <dbReference type="ARBA" id="ARBA00000085"/>
    </source>
</evidence>
<name>A0A5J4KV15_9CHLR</name>
<dbReference type="PANTHER" id="PTHR42878">
    <property type="entry name" value="TWO-COMPONENT HISTIDINE KINASE"/>
    <property type="match status" value="1"/>
</dbReference>
<dbReference type="Gene3D" id="3.30.565.10">
    <property type="entry name" value="Histidine kinase-like ATPase, C-terminal domain"/>
    <property type="match status" value="1"/>
</dbReference>
<dbReference type="PANTHER" id="PTHR42878:SF7">
    <property type="entry name" value="SENSOR HISTIDINE KINASE GLRK"/>
    <property type="match status" value="1"/>
</dbReference>
<protein>
    <recommendedName>
        <fullName evidence="2">histidine kinase</fullName>
        <ecNumber evidence="2">2.7.13.3</ecNumber>
    </recommendedName>
</protein>
<dbReference type="FunFam" id="3.30.565.10:FF:000006">
    <property type="entry name" value="Sensor histidine kinase WalK"/>
    <property type="match status" value="1"/>
</dbReference>
<gene>
    <name evidence="11" type="ORF">KDW_56050</name>
</gene>
<dbReference type="PROSITE" id="PS50109">
    <property type="entry name" value="HIS_KIN"/>
    <property type="match status" value="1"/>
</dbReference>
<dbReference type="GO" id="GO:0005524">
    <property type="term" value="F:ATP binding"/>
    <property type="evidence" value="ECO:0007669"/>
    <property type="project" value="UniProtKB-KW"/>
</dbReference>
<dbReference type="InterPro" id="IPR003661">
    <property type="entry name" value="HisK_dim/P_dom"/>
</dbReference>
<dbReference type="EC" id="2.7.13.3" evidence="2"/>
<dbReference type="SMART" id="SM00388">
    <property type="entry name" value="HisKA"/>
    <property type="match status" value="1"/>
</dbReference>
<keyword evidence="12" id="KW-1185">Reference proteome</keyword>
<dbReference type="InterPro" id="IPR004358">
    <property type="entry name" value="Sig_transdc_His_kin-like_C"/>
</dbReference>
<keyword evidence="8" id="KW-0902">Two-component regulatory system</keyword>
<comment type="catalytic activity">
    <reaction evidence="1">
        <text>ATP + protein L-histidine = ADP + protein N-phospho-L-histidine.</text>
        <dbReference type="EC" id="2.7.13.3"/>
    </reaction>
</comment>
<dbReference type="InterPro" id="IPR036097">
    <property type="entry name" value="HisK_dim/P_sf"/>
</dbReference>
<feature type="domain" description="Histidine kinase" evidence="10">
    <location>
        <begin position="256"/>
        <end position="488"/>
    </location>
</feature>
<dbReference type="PRINTS" id="PR00344">
    <property type="entry name" value="BCTRLSENSOR"/>
</dbReference>
<dbReference type="InterPro" id="IPR003594">
    <property type="entry name" value="HATPase_dom"/>
</dbReference>
<dbReference type="SUPFAM" id="SSF55874">
    <property type="entry name" value="ATPase domain of HSP90 chaperone/DNA topoisomerase II/histidine kinase"/>
    <property type="match status" value="1"/>
</dbReference>
<evidence type="ECO:0000256" key="5">
    <source>
        <dbReference type="ARBA" id="ARBA00022741"/>
    </source>
</evidence>
<dbReference type="InterPro" id="IPR036890">
    <property type="entry name" value="HATPase_C_sf"/>
</dbReference>
<sequence length="495" mass="57134">MSDSNQITTASLLKDIRQEFGFIPPFFNAVKTNTSLLHSLWRHTRAAYIENPLPALFKEKLFLYLSYVCRIPYDLHYHCVRLHTTYGLNENDILALLTMPVPTTQEITQQIKQLQSIAGRFDAWPPKDATLEMRFFSCVAYLFTQKQKAAYCRKELQRLLGRHYIFLTALLNYIYACHSWIQADAEAGKAEDRQDISSFIKHFGEGSQLHTLLKEQALQIKREQQQAEQNRTTEAETISPQLMQEINQRISDFLGITAHELKTPITTIKGTIQILLRTTKREIQKTGITLEEYKNTIESLQRLLIRADNQVRRLTHLINDIVYISRIQDQRLDLKLERHNLTVIIQEAVNQQSQLFPSRTIKFAEQQDELIVLLDRDHIEQVITNYLSNALKYSANDKPVEVEIRPEDTKIHVLVRDYGPGIAEVDQEHIWERFYRVQRTEVVSGSAIGFGIGLYISRSIIEKHGGSVGLKSNPGEGSTFWFTLNNQDESASTQD</sequence>
<evidence type="ECO:0000259" key="10">
    <source>
        <dbReference type="PROSITE" id="PS50109"/>
    </source>
</evidence>
<feature type="coiled-coil region" evidence="9">
    <location>
        <begin position="283"/>
        <end position="317"/>
    </location>
</feature>
<dbReference type="Gene3D" id="1.10.287.130">
    <property type="match status" value="1"/>
</dbReference>
<dbReference type="CDD" id="cd00082">
    <property type="entry name" value="HisKA"/>
    <property type="match status" value="1"/>
</dbReference>
<keyword evidence="9" id="KW-0175">Coiled coil</keyword>
<dbReference type="SUPFAM" id="SSF69118">
    <property type="entry name" value="AhpD-like"/>
    <property type="match status" value="1"/>
</dbReference>
<dbReference type="SMART" id="SM00387">
    <property type="entry name" value="HATPase_c"/>
    <property type="match status" value="1"/>
</dbReference>
<dbReference type="AlphaFoldDB" id="A0A5J4KV15"/>
<keyword evidence="5" id="KW-0547">Nucleotide-binding</keyword>
<evidence type="ECO:0000313" key="12">
    <source>
        <dbReference type="Proteomes" id="UP000326912"/>
    </source>
</evidence>
<dbReference type="SUPFAM" id="SSF47384">
    <property type="entry name" value="Homodimeric domain of signal transducing histidine kinase"/>
    <property type="match status" value="1"/>
</dbReference>
<dbReference type="GO" id="GO:0030295">
    <property type="term" value="F:protein kinase activator activity"/>
    <property type="evidence" value="ECO:0007669"/>
    <property type="project" value="TreeGrafter"/>
</dbReference>
<organism evidence="11 12">
    <name type="scientific">Dictyobacter vulcani</name>
    <dbReference type="NCBI Taxonomy" id="2607529"/>
    <lineage>
        <taxon>Bacteria</taxon>
        <taxon>Bacillati</taxon>
        <taxon>Chloroflexota</taxon>
        <taxon>Ktedonobacteria</taxon>
        <taxon>Ktedonobacterales</taxon>
        <taxon>Dictyobacteraceae</taxon>
        <taxon>Dictyobacter</taxon>
    </lineage>
</organism>
<dbReference type="Pfam" id="PF02518">
    <property type="entry name" value="HATPase_c"/>
    <property type="match status" value="1"/>
</dbReference>
<dbReference type="Gene3D" id="1.20.1290.10">
    <property type="entry name" value="AhpD-like"/>
    <property type="match status" value="1"/>
</dbReference>
<keyword evidence="4" id="KW-0808">Transferase</keyword>
<dbReference type="RefSeq" id="WP_162005654.1">
    <property type="nucleotide sequence ID" value="NZ_BKZW01000004.1"/>
</dbReference>
<dbReference type="CDD" id="cd00075">
    <property type="entry name" value="HATPase"/>
    <property type="match status" value="1"/>
</dbReference>
<dbReference type="EMBL" id="BKZW01000004">
    <property type="protein sequence ID" value="GER91443.1"/>
    <property type="molecule type" value="Genomic_DNA"/>
</dbReference>
<reference evidence="11 12" key="1">
    <citation type="submission" date="2019-10" db="EMBL/GenBank/DDBJ databases">
        <title>Dictyobacter vulcani sp. nov., within the class Ktedonobacteria, isolated from soil of volcanic Mt. Zao.</title>
        <authorList>
            <person name="Zheng Y."/>
            <person name="Wang C.M."/>
            <person name="Sakai Y."/>
            <person name="Abe K."/>
            <person name="Yokota A."/>
            <person name="Yabe S."/>
        </authorList>
    </citation>
    <scope>NUCLEOTIDE SEQUENCE [LARGE SCALE GENOMIC DNA]</scope>
    <source>
        <strain evidence="11 12">W12</strain>
    </source>
</reference>
<dbReference type="InterPro" id="IPR005467">
    <property type="entry name" value="His_kinase_dom"/>
</dbReference>
<dbReference type="InterPro" id="IPR050351">
    <property type="entry name" value="BphY/WalK/GraS-like"/>
</dbReference>